<feature type="transmembrane region" description="Helical" evidence="2">
    <location>
        <begin position="12"/>
        <end position="29"/>
    </location>
</feature>
<dbReference type="Proteomes" id="UP000437562">
    <property type="component" value="Unassembled WGS sequence"/>
</dbReference>
<feature type="compositionally biased region" description="Basic and acidic residues" evidence="1">
    <location>
        <begin position="117"/>
        <end position="146"/>
    </location>
</feature>
<name>A0A653NJQ0_BACMY</name>
<dbReference type="InterPro" id="IPR008613">
    <property type="entry name" value="Excalibur_Ca-bd_domain"/>
</dbReference>
<accession>A0A653NJQ0</accession>
<evidence type="ECO:0000313" key="4">
    <source>
        <dbReference type="EMBL" id="VXB16964.1"/>
    </source>
</evidence>
<feature type="domain" description="Excalibur calcium-binding" evidence="3">
    <location>
        <begin position="158"/>
        <end position="195"/>
    </location>
</feature>
<organism evidence="4 5">
    <name type="scientific">Bacillus mycoides</name>
    <dbReference type="NCBI Taxonomy" id="1405"/>
    <lineage>
        <taxon>Bacteria</taxon>
        <taxon>Bacillati</taxon>
        <taxon>Bacillota</taxon>
        <taxon>Bacilli</taxon>
        <taxon>Bacillales</taxon>
        <taxon>Bacillaceae</taxon>
        <taxon>Bacillus</taxon>
        <taxon>Bacillus cereus group</taxon>
    </lineage>
</organism>
<dbReference type="RefSeq" id="WP_236571849.1">
    <property type="nucleotide sequence ID" value="NZ_LR733376.1"/>
</dbReference>
<evidence type="ECO:0000313" key="5">
    <source>
        <dbReference type="Proteomes" id="UP000437562"/>
    </source>
</evidence>
<dbReference type="AlphaFoldDB" id="A0A653NJQ0"/>
<feature type="region of interest" description="Disordered" evidence="1">
    <location>
        <begin position="117"/>
        <end position="159"/>
    </location>
</feature>
<feature type="region of interest" description="Disordered" evidence="1">
    <location>
        <begin position="172"/>
        <end position="196"/>
    </location>
</feature>
<keyword evidence="2" id="KW-1133">Transmembrane helix</keyword>
<evidence type="ECO:0000259" key="3">
    <source>
        <dbReference type="Pfam" id="PF05901"/>
    </source>
</evidence>
<protein>
    <recommendedName>
        <fullName evidence="3">Excalibur calcium-binding domain-containing protein</fullName>
    </recommendedName>
</protein>
<evidence type="ECO:0000256" key="2">
    <source>
        <dbReference type="SAM" id="Phobius"/>
    </source>
</evidence>
<sequence length="196" mass="22908">MKEKEFKDFIKVLKLLLILGCIYAFMLILECIVSSIWNLLLFLAIILVILWCYYRKKKEKTYAKGILILIILILLAIWSIGPCVYQRHIAQMEKTELEEKQREIEGKQYMKKMEEDAKKAQDEVKEESAKRKAEEDKSKNSEKEKNSSTQNYNFKEDRDCSDFRNASEATEFMKKSKAAGFGDHRLDRNGDGIACN</sequence>
<gene>
    <name evidence="4" type="ORF">BACI71_100325</name>
</gene>
<dbReference type="EMBL" id="CABWMC010000002">
    <property type="protein sequence ID" value="VXB16964.1"/>
    <property type="molecule type" value="Genomic_DNA"/>
</dbReference>
<reference evidence="4 5" key="1">
    <citation type="submission" date="2019-10" db="EMBL/GenBank/DDBJ databases">
        <authorList>
            <person name="Karimi E."/>
        </authorList>
    </citation>
    <scope>NUCLEOTIDE SEQUENCE [LARGE SCALE GENOMIC DNA]</scope>
    <source>
        <strain evidence="4">Bacillus sp. 71</strain>
    </source>
</reference>
<evidence type="ECO:0000256" key="1">
    <source>
        <dbReference type="SAM" id="MobiDB-lite"/>
    </source>
</evidence>
<keyword evidence="2" id="KW-0472">Membrane</keyword>
<feature type="transmembrane region" description="Helical" evidence="2">
    <location>
        <begin position="61"/>
        <end position="81"/>
    </location>
</feature>
<proteinExistence type="predicted"/>
<keyword evidence="2" id="KW-0812">Transmembrane</keyword>
<feature type="transmembrane region" description="Helical" evidence="2">
    <location>
        <begin position="35"/>
        <end position="54"/>
    </location>
</feature>
<dbReference type="Pfam" id="PF05901">
    <property type="entry name" value="Excalibur"/>
    <property type="match status" value="1"/>
</dbReference>